<dbReference type="SMART" id="SM00360">
    <property type="entry name" value="RRM"/>
    <property type="match status" value="1"/>
</dbReference>
<gene>
    <name evidence="7" type="ORF">HICCMSTLAB_LOCUS8974</name>
</gene>
<dbReference type="FunFam" id="3.30.70.330:FF:000420">
    <property type="entry name" value="serine-arginine protein 55 isoform X1"/>
    <property type="match status" value="1"/>
</dbReference>
<feature type="region of interest" description="Disordered" evidence="5">
    <location>
        <begin position="255"/>
        <end position="342"/>
    </location>
</feature>
<dbReference type="Gene3D" id="3.30.70.330">
    <property type="match status" value="1"/>
</dbReference>
<evidence type="ECO:0000259" key="6">
    <source>
        <dbReference type="PROSITE" id="PS50102"/>
    </source>
</evidence>
<evidence type="ECO:0000313" key="8">
    <source>
        <dbReference type="Proteomes" id="UP000786811"/>
    </source>
</evidence>
<keyword evidence="8" id="KW-1185">Reference proteome</keyword>
<sequence length="342" mass="38490">MNTRVFVGGLTYRVRERDLENMVGTRVYVGGLPYGTRERDLERFFRGYGRFRDVLIKNGYGFVEFDDYRDADDAVYELNGKELLGERVAVEIARGVSGRRGDRGYGRSRSWRDKITVERARGTPRGSDQWRYGDSRGGYGDSRRSADSVNRNTRTASSYKQSLPRYGPPTRTEYRLTVENLSSRVSWQIRGEDVVPARQALDPAHDHAHVPVVVHALAHEVAAALAAVVAVAVAPNLEHTRNLNPNQSPSLLSAAVHVQSQNRSKSKSKSRSRSRSKNERSKSRSQSKSKAKSPSKERSSRERSRGDRSRSRSVSKHSKSHSRSRSPMNGVKSPQSNEDKED</sequence>
<dbReference type="CDD" id="cd12337">
    <property type="entry name" value="RRM1_SRSF4_like"/>
    <property type="match status" value="1"/>
</dbReference>
<keyword evidence="2 4" id="KW-0694">RNA-binding</keyword>
<feature type="domain" description="RRM" evidence="6">
    <location>
        <begin position="25"/>
        <end position="95"/>
    </location>
</feature>
<comment type="subcellular location">
    <subcellularLocation>
        <location evidence="1">Nucleus</location>
    </subcellularLocation>
</comment>
<dbReference type="PANTHER" id="PTHR48038:SF3">
    <property type="entry name" value="SPLICING FACTOR, ARGININE_SERINE-RICH 1-RELATED"/>
    <property type="match status" value="1"/>
</dbReference>
<accession>A0A8J2HHK0</accession>
<evidence type="ECO:0000313" key="7">
    <source>
        <dbReference type="EMBL" id="CAG5097981.1"/>
    </source>
</evidence>
<feature type="compositionally biased region" description="Basic and acidic residues" evidence="5">
    <location>
        <begin position="294"/>
        <end position="310"/>
    </location>
</feature>
<feature type="compositionally biased region" description="Basic residues" evidence="5">
    <location>
        <begin position="283"/>
        <end position="293"/>
    </location>
</feature>
<feature type="region of interest" description="Disordered" evidence="5">
    <location>
        <begin position="120"/>
        <end position="170"/>
    </location>
</feature>
<feature type="compositionally biased region" description="Basic residues" evidence="5">
    <location>
        <begin position="264"/>
        <end position="275"/>
    </location>
</feature>
<dbReference type="EMBL" id="CAJNRD030001121">
    <property type="protein sequence ID" value="CAG5097981.1"/>
    <property type="molecule type" value="Genomic_DNA"/>
</dbReference>
<organism evidence="7 8">
    <name type="scientific">Cotesia congregata</name>
    <name type="common">Parasitoid wasp</name>
    <name type="synonym">Apanteles congregatus</name>
    <dbReference type="NCBI Taxonomy" id="51543"/>
    <lineage>
        <taxon>Eukaryota</taxon>
        <taxon>Metazoa</taxon>
        <taxon>Ecdysozoa</taxon>
        <taxon>Arthropoda</taxon>
        <taxon>Hexapoda</taxon>
        <taxon>Insecta</taxon>
        <taxon>Pterygota</taxon>
        <taxon>Neoptera</taxon>
        <taxon>Endopterygota</taxon>
        <taxon>Hymenoptera</taxon>
        <taxon>Apocrita</taxon>
        <taxon>Ichneumonoidea</taxon>
        <taxon>Braconidae</taxon>
        <taxon>Microgastrinae</taxon>
        <taxon>Cotesia</taxon>
    </lineage>
</organism>
<protein>
    <submittedName>
        <fullName evidence="7">Similar to B52: Serine-arginine protein 55 (Drosophila melanogaster)</fullName>
    </submittedName>
</protein>
<dbReference type="OrthoDB" id="1099063at2759"/>
<feature type="compositionally biased region" description="Basic residues" evidence="5">
    <location>
        <begin position="311"/>
        <end position="324"/>
    </location>
</feature>
<dbReference type="GO" id="GO:0003723">
    <property type="term" value="F:RNA binding"/>
    <property type="evidence" value="ECO:0007669"/>
    <property type="project" value="UniProtKB-UniRule"/>
</dbReference>
<keyword evidence="3" id="KW-0539">Nucleus</keyword>
<name>A0A8J2HHK0_COTCN</name>
<comment type="caution">
    <text evidence="7">The sequence shown here is derived from an EMBL/GenBank/DDBJ whole genome shotgun (WGS) entry which is preliminary data.</text>
</comment>
<dbReference type="AlphaFoldDB" id="A0A8J2HHK0"/>
<dbReference type="Proteomes" id="UP000786811">
    <property type="component" value="Unassembled WGS sequence"/>
</dbReference>
<dbReference type="PANTHER" id="PTHR48038">
    <property type="entry name" value="RIBONUCLEOPROTEIN RB97D"/>
    <property type="match status" value="1"/>
</dbReference>
<evidence type="ECO:0000256" key="4">
    <source>
        <dbReference type="PROSITE-ProRule" id="PRU00176"/>
    </source>
</evidence>
<dbReference type="PROSITE" id="PS50102">
    <property type="entry name" value="RRM"/>
    <property type="match status" value="1"/>
</dbReference>
<dbReference type="InterPro" id="IPR035979">
    <property type="entry name" value="RBD_domain_sf"/>
</dbReference>
<evidence type="ECO:0000256" key="3">
    <source>
        <dbReference type="ARBA" id="ARBA00023242"/>
    </source>
</evidence>
<evidence type="ECO:0000256" key="1">
    <source>
        <dbReference type="ARBA" id="ARBA00004123"/>
    </source>
</evidence>
<dbReference type="GO" id="GO:0005634">
    <property type="term" value="C:nucleus"/>
    <property type="evidence" value="ECO:0007669"/>
    <property type="project" value="UniProtKB-SubCell"/>
</dbReference>
<feature type="compositionally biased region" description="Polar residues" evidence="5">
    <location>
        <begin position="149"/>
        <end position="161"/>
    </location>
</feature>
<reference evidence="7" key="1">
    <citation type="submission" date="2021-04" db="EMBL/GenBank/DDBJ databases">
        <authorList>
            <person name="Chebbi M.A.C M."/>
        </authorList>
    </citation>
    <scope>NUCLEOTIDE SEQUENCE</scope>
</reference>
<proteinExistence type="predicted"/>
<dbReference type="Pfam" id="PF00076">
    <property type="entry name" value="RRM_1"/>
    <property type="match status" value="1"/>
</dbReference>
<evidence type="ECO:0000256" key="5">
    <source>
        <dbReference type="SAM" id="MobiDB-lite"/>
    </source>
</evidence>
<evidence type="ECO:0000256" key="2">
    <source>
        <dbReference type="ARBA" id="ARBA00022884"/>
    </source>
</evidence>
<dbReference type="SUPFAM" id="SSF54928">
    <property type="entry name" value="RNA-binding domain, RBD"/>
    <property type="match status" value="1"/>
</dbReference>
<dbReference type="InterPro" id="IPR012677">
    <property type="entry name" value="Nucleotide-bd_a/b_plait_sf"/>
</dbReference>
<dbReference type="InterPro" id="IPR000504">
    <property type="entry name" value="RRM_dom"/>
</dbReference>